<sequence>MDPCRSQDPWASLTYLLEHPFIHGEGIIPTDLFRSPRRMNPHPFHPRRRNLLTLRTLRQMISLYICI</sequence>
<organism evidence="1 2">
    <name type="scientific">Caligus rogercresseyi</name>
    <name type="common">Sea louse</name>
    <dbReference type="NCBI Taxonomy" id="217165"/>
    <lineage>
        <taxon>Eukaryota</taxon>
        <taxon>Metazoa</taxon>
        <taxon>Ecdysozoa</taxon>
        <taxon>Arthropoda</taxon>
        <taxon>Crustacea</taxon>
        <taxon>Multicrustacea</taxon>
        <taxon>Hexanauplia</taxon>
        <taxon>Copepoda</taxon>
        <taxon>Siphonostomatoida</taxon>
        <taxon>Caligidae</taxon>
        <taxon>Caligus</taxon>
    </lineage>
</organism>
<protein>
    <submittedName>
        <fullName evidence="1">Uncharacterized protein</fullName>
    </submittedName>
</protein>
<reference evidence="2" key="1">
    <citation type="submission" date="2021-01" db="EMBL/GenBank/DDBJ databases">
        <title>Caligus Genome Assembly.</title>
        <authorList>
            <person name="Gallardo-Escarate C."/>
        </authorList>
    </citation>
    <scope>NUCLEOTIDE SEQUENCE [LARGE SCALE GENOMIC DNA]</scope>
</reference>
<dbReference type="AlphaFoldDB" id="A0A7T8H3F2"/>
<accession>A0A7T8H3F2</accession>
<dbReference type="EMBL" id="CP045900">
    <property type="protein sequence ID" value="QQP42481.1"/>
    <property type="molecule type" value="Genomic_DNA"/>
</dbReference>
<dbReference type="Proteomes" id="UP000595437">
    <property type="component" value="Chromosome 11"/>
</dbReference>
<gene>
    <name evidence="1" type="ORF">FKW44_017165</name>
</gene>
<proteinExistence type="predicted"/>
<name>A0A7T8H3F2_CALRO</name>
<evidence type="ECO:0000313" key="2">
    <source>
        <dbReference type="Proteomes" id="UP000595437"/>
    </source>
</evidence>
<evidence type="ECO:0000313" key="1">
    <source>
        <dbReference type="EMBL" id="QQP42481.1"/>
    </source>
</evidence>
<keyword evidence="2" id="KW-1185">Reference proteome</keyword>